<dbReference type="InterPro" id="IPR015856">
    <property type="entry name" value="ABC_transpr_CbiO/EcfA_su"/>
</dbReference>
<keyword evidence="8" id="KW-0472">Membrane</keyword>
<dbReference type="InterPro" id="IPR003439">
    <property type="entry name" value="ABC_transporter-like_ATP-bd"/>
</dbReference>
<evidence type="ECO:0000256" key="2">
    <source>
        <dbReference type="ARBA" id="ARBA00005417"/>
    </source>
</evidence>
<dbReference type="InterPro" id="IPR003593">
    <property type="entry name" value="AAA+_ATPase"/>
</dbReference>
<dbReference type="SMART" id="SM00382">
    <property type="entry name" value="AAA"/>
    <property type="match status" value="1"/>
</dbReference>
<dbReference type="GO" id="GO:0016887">
    <property type="term" value="F:ATP hydrolysis activity"/>
    <property type="evidence" value="ECO:0007669"/>
    <property type="project" value="InterPro"/>
</dbReference>
<dbReference type="PANTHER" id="PTHR43553:SF24">
    <property type="entry name" value="ENERGY-COUPLING FACTOR TRANSPORTER ATP-BINDING PROTEIN ECFA1"/>
    <property type="match status" value="1"/>
</dbReference>
<evidence type="ECO:0000256" key="1">
    <source>
        <dbReference type="ARBA" id="ARBA00004202"/>
    </source>
</evidence>
<dbReference type="PROSITE" id="PS50893">
    <property type="entry name" value="ABC_TRANSPORTER_2"/>
    <property type="match status" value="1"/>
</dbReference>
<evidence type="ECO:0000256" key="8">
    <source>
        <dbReference type="ARBA" id="ARBA00023136"/>
    </source>
</evidence>
<keyword evidence="3" id="KW-0813">Transport</keyword>
<feature type="domain" description="ABC transporter" evidence="9">
    <location>
        <begin position="27"/>
        <end position="253"/>
    </location>
</feature>
<dbReference type="InterPro" id="IPR017871">
    <property type="entry name" value="ABC_transporter-like_CS"/>
</dbReference>
<evidence type="ECO:0000256" key="3">
    <source>
        <dbReference type="ARBA" id="ARBA00022448"/>
    </source>
</evidence>
<dbReference type="PANTHER" id="PTHR43553">
    <property type="entry name" value="HEAVY METAL TRANSPORTER"/>
    <property type="match status" value="1"/>
</dbReference>
<dbReference type="InterPro" id="IPR027417">
    <property type="entry name" value="P-loop_NTPase"/>
</dbReference>
<dbReference type="PROSITE" id="PS00211">
    <property type="entry name" value="ABC_TRANSPORTER_1"/>
    <property type="match status" value="1"/>
</dbReference>
<keyword evidence="5" id="KW-0547">Nucleotide-binding</keyword>
<keyword evidence="6 10" id="KW-0067">ATP-binding</keyword>
<proteinExistence type="inferred from homology"/>
<sequence>MSTIFLYNQVDVLEREESGSVRAVWTLQEADIGLQTGNETETVLRRLNLRIGEGECIAVVGRNGSGKSTLLRALGGLAIAPVTGGKLMREQDEELLVRMVFQNPDAQLVGETVYEDIGFGLENRAVPPPQMPERVRSALAAVGLDVPPDRPVESLSGGQKQLLCIAAALATGAQVLLLDEPTSMLDPEAKRDVLRVMRKLHQEGATIVWTTQAMDEIGAAGRVIALQDGSVAFDGTPERFLYGSEGDTAGSEEACPCLKVGLRLPYAVQVAQRLLRSGIMLSARPVDNGGLLKAVTDKWR</sequence>
<reference evidence="10 11" key="1">
    <citation type="journal article" date="2007" name="Int. J. Syst. Evol. Microbiol.">
        <title>Paenibacillus ginsengarvi sp. nov., isolated from soil from ginseng cultivation.</title>
        <authorList>
            <person name="Yoon M.H."/>
            <person name="Ten L.N."/>
            <person name="Im W.T."/>
        </authorList>
    </citation>
    <scope>NUCLEOTIDE SEQUENCE [LARGE SCALE GENOMIC DNA]</scope>
    <source>
        <strain evidence="10 11">KCTC 13059</strain>
    </source>
</reference>
<keyword evidence="11" id="KW-1185">Reference proteome</keyword>
<accession>A0A3B0C162</accession>
<dbReference type="Gene3D" id="3.40.50.300">
    <property type="entry name" value="P-loop containing nucleotide triphosphate hydrolases"/>
    <property type="match status" value="1"/>
</dbReference>
<dbReference type="Pfam" id="PF00005">
    <property type="entry name" value="ABC_tran"/>
    <property type="match status" value="1"/>
</dbReference>
<dbReference type="InterPro" id="IPR050095">
    <property type="entry name" value="ECF_ABC_transporter_ATP-bd"/>
</dbReference>
<dbReference type="SUPFAM" id="SSF52540">
    <property type="entry name" value="P-loop containing nucleoside triphosphate hydrolases"/>
    <property type="match status" value="1"/>
</dbReference>
<protein>
    <submittedName>
        <fullName evidence="10">ATP-binding cassette domain-containing protein</fullName>
    </submittedName>
</protein>
<comment type="subcellular location">
    <subcellularLocation>
        <location evidence="1">Cell membrane</location>
        <topology evidence="1">Peripheral membrane protein</topology>
    </subcellularLocation>
</comment>
<evidence type="ECO:0000313" key="11">
    <source>
        <dbReference type="Proteomes" id="UP000282311"/>
    </source>
</evidence>
<dbReference type="GO" id="GO:0042626">
    <property type="term" value="F:ATPase-coupled transmembrane transporter activity"/>
    <property type="evidence" value="ECO:0007669"/>
    <property type="project" value="TreeGrafter"/>
</dbReference>
<evidence type="ECO:0000256" key="4">
    <source>
        <dbReference type="ARBA" id="ARBA00022475"/>
    </source>
</evidence>
<keyword evidence="4" id="KW-1003">Cell membrane</keyword>
<comment type="caution">
    <text evidence="10">The sequence shown here is derived from an EMBL/GenBank/DDBJ whole genome shotgun (WGS) entry which is preliminary data.</text>
</comment>
<dbReference type="GO" id="GO:0043190">
    <property type="term" value="C:ATP-binding cassette (ABC) transporter complex"/>
    <property type="evidence" value="ECO:0007669"/>
    <property type="project" value="TreeGrafter"/>
</dbReference>
<evidence type="ECO:0000259" key="9">
    <source>
        <dbReference type="PROSITE" id="PS50893"/>
    </source>
</evidence>
<dbReference type="GO" id="GO:0005524">
    <property type="term" value="F:ATP binding"/>
    <property type="evidence" value="ECO:0007669"/>
    <property type="project" value="UniProtKB-KW"/>
</dbReference>
<gene>
    <name evidence="10" type="ORF">D7M11_23185</name>
</gene>
<dbReference type="CDD" id="cd03225">
    <property type="entry name" value="ABC_cobalt_CbiO_domain1"/>
    <property type="match status" value="1"/>
</dbReference>
<dbReference type="AlphaFoldDB" id="A0A3B0C162"/>
<organism evidence="10 11">
    <name type="scientific">Paenibacillus ginsengarvi</name>
    <dbReference type="NCBI Taxonomy" id="400777"/>
    <lineage>
        <taxon>Bacteria</taxon>
        <taxon>Bacillati</taxon>
        <taxon>Bacillota</taxon>
        <taxon>Bacilli</taxon>
        <taxon>Bacillales</taxon>
        <taxon>Paenibacillaceae</taxon>
        <taxon>Paenibacillus</taxon>
    </lineage>
</organism>
<evidence type="ECO:0000313" key="10">
    <source>
        <dbReference type="EMBL" id="RKN78214.1"/>
    </source>
</evidence>
<evidence type="ECO:0000256" key="6">
    <source>
        <dbReference type="ARBA" id="ARBA00022840"/>
    </source>
</evidence>
<comment type="similarity">
    <text evidence="2">Belongs to the ABC transporter superfamily.</text>
</comment>
<evidence type="ECO:0000256" key="7">
    <source>
        <dbReference type="ARBA" id="ARBA00022967"/>
    </source>
</evidence>
<name>A0A3B0C162_9BACL</name>
<dbReference type="Proteomes" id="UP000282311">
    <property type="component" value="Unassembled WGS sequence"/>
</dbReference>
<keyword evidence="7" id="KW-1278">Translocase</keyword>
<evidence type="ECO:0000256" key="5">
    <source>
        <dbReference type="ARBA" id="ARBA00022741"/>
    </source>
</evidence>
<dbReference type="EMBL" id="RBAH01000019">
    <property type="protein sequence ID" value="RKN78214.1"/>
    <property type="molecule type" value="Genomic_DNA"/>
</dbReference>